<keyword evidence="4 6" id="KW-0274">FAD</keyword>
<dbReference type="InterPro" id="IPR037069">
    <property type="entry name" value="AcylCoA_DH/ox_N_sf"/>
</dbReference>
<name>A0A1I3EI54_9RHOB</name>
<dbReference type="RefSeq" id="WP_092859167.1">
    <property type="nucleotide sequence ID" value="NZ_FOQH01000003.1"/>
</dbReference>
<accession>A0A1I3EI54</accession>
<dbReference type="EMBL" id="FOQH01000003">
    <property type="protein sequence ID" value="SFH98659.1"/>
    <property type="molecule type" value="Genomic_DNA"/>
</dbReference>
<proteinExistence type="inferred from homology"/>
<gene>
    <name evidence="10" type="ORF">SAMN05216258_103395</name>
</gene>
<dbReference type="InterPro" id="IPR036250">
    <property type="entry name" value="AcylCo_DH-like_C"/>
</dbReference>
<evidence type="ECO:0000313" key="11">
    <source>
        <dbReference type="Proteomes" id="UP000199377"/>
    </source>
</evidence>
<dbReference type="Pfam" id="PF02771">
    <property type="entry name" value="Acyl-CoA_dh_N"/>
    <property type="match status" value="1"/>
</dbReference>
<evidence type="ECO:0000256" key="4">
    <source>
        <dbReference type="ARBA" id="ARBA00022827"/>
    </source>
</evidence>
<dbReference type="PANTHER" id="PTHR43884:SF20">
    <property type="entry name" value="ACYL-COA DEHYDROGENASE FADE28"/>
    <property type="match status" value="1"/>
</dbReference>
<evidence type="ECO:0000259" key="7">
    <source>
        <dbReference type="Pfam" id="PF00441"/>
    </source>
</evidence>
<feature type="domain" description="Acyl-CoA dehydrogenase/oxidase C-terminal" evidence="7">
    <location>
        <begin position="231"/>
        <end position="375"/>
    </location>
</feature>
<dbReference type="PANTHER" id="PTHR43884">
    <property type="entry name" value="ACYL-COA DEHYDROGENASE"/>
    <property type="match status" value="1"/>
</dbReference>
<evidence type="ECO:0000256" key="5">
    <source>
        <dbReference type="ARBA" id="ARBA00023002"/>
    </source>
</evidence>
<dbReference type="InterPro" id="IPR046373">
    <property type="entry name" value="Acyl-CoA_Oxase/DH_mid-dom_sf"/>
</dbReference>
<reference evidence="10 11" key="1">
    <citation type="submission" date="2016-10" db="EMBL/GenBank/DDBJ databases">
        <authorList>
            <person name="de Groot N.N."/>
        </authorList>
    </citation>
    <scope>NUCLEOTIDE SEQUENCE [LARGE SCALE GENOMIC DNA]</scope>
    <source>
        <strain evidence="10 11">CGMCC 1.11030</strain>
    </source>
</reference>
<dbReference type="InterPro" id="IPR009100">
    <property type="entry name" value="AcylCoA_DH/oxidase_NM_dom_sf"/>
</dbReference>
<dbReference type="STRING" id="1114924.SAMN05216258_103395"/>
<dbReference type="Proteomes" id="UP000199377">
    <property type="component" value="Unassembled WGS sequence"/>
</dbReference>
<dbReference type="AlphaFoldDB" id="A0A1I3EI54"/>
<evidence type="ECO:0000256" key="3">
    <source>
        <dbReference type="ARBA" id="ARBA00022630"/>
    </source>
</evidence>
<comment type="cofactor">
    <cofactor evidence="1 6">
        <name>FAD</name>
        <dbReference type="ChEBI" id="CHEBI:57692"/>
    </cofactor>
</comment>
<dbReference type="InterPro" id="IPR009075">
    <property type="entry name" value="AcylCo_DH/oxidase_C"/>
</dbReference>
<evidence type="ECO:0000256" key="2">
    <source>
        <dbReference type="ARBA" id="ARBA00009347"/>
    </source>
</evidence>
<dbReference type="SUPFAM" id="SSF47203">
    <property type="entry name" value="Acyl-CoA dehydrogenase C-terminal domain-like"/>
    <property type="match status" value="1"/>
</dbReference>
<keyword evidence="5 6" id="KW-0560">Oxidoreductase</keyword>
<evidence type="ECO:0000256" key="1">
    <source>
        <dbReference type="ARBA" id="ARBA00001974"/>
    </source>
</evidence>
<keyword evidence="3 6" id="KW-0285">Flavoprotein</keyword>
<dbReference type="SUPFAM" id="SSF56645">
    <property type="entry name" value="Acyl-CoA dehydrogenase NM domain-like"/>
    <property type="match status" value="1"/>
</dbReference>
<dbReference type="OrthoDB" id="7328575at2"/>
<dbReference type="Pfam" id="PF00441">
    <property type="entry name" value="Acyl-CoA_dh_1"/>
    <property type="match status" value="1"/>
</dbReference>
<organism evidence="10 11">
    <name type="scientific">Albimonas pacifica</name>
    <dbReference type="NCBI Taxonomy" id="1114924"/>
    <lineage>
        <taxon>Bacteria</taxon>
        <taxon>Pseudomonadati</taxon>
        <taxon>Pseudomonadota</taxon>
        <taxon>Alphaproteobacteria</taxon>
        <taxon>Rhodobacterales</taxon>
        <taxon>Paracoccaceae</taxon>
        <taxon>Albimonas</taxon>
    </lineage>
</organism>
<evidence type="ECO:0000256" key="6">
    <source>
        <dbReference type="RuleBase" id="RU362125"/>
    </source>
</evidence>
<dbReference type="Gene3D" id="1.10.540.10">
    <property type="entry name" value="Acyl-CoA dehydrogenase/oxidase, N-terminal domain"/>
    <property type="match status" value="1"/>
</dbReference>
<keyword evidence="11" id="KW-1185">Reference proteome</keyword>
<dbReference type="InterPro" id="IPR013786">
    <property type="entry name" value="AcylCoA_DH/ox_N"/>
</dbReference>
<evidence type="ECO:0000313" key="10">
    <source>
        <dbReference type="EMBL" id="SFH98659.1"/>
    </source>
</evidence>
<protein>
    <submittedName>
        <fullName evidence="10">Acyl-CoA dehydrogenase</fullName>
    </submittedName>
</protein>
<feature type="domain" description="Acyl-CoA oxidase/dehydrogenase middle" evidence="8">
    <location>
        <begin position="126"/>
        <end position="211"/>
    </location>
</feature>
<evidence type="ECO:0000259" key="9">
    <source>
        <dbReference type="Pfam" id="PF02771"/>
    </source>
</evidence>
<dbReference type="Gene3D" id="1.20.140.10">
    <property type="entry name" value="Butyryl-CoA Dehydrogenase, subunit A, domain 3"/>
    <property type="match status" value="1"/>
</dbReference>
<feature type="domain" description="Acyl-CoA dehydrogenase/oxidase N-terminal" evidence="9">
    <location>
        <begin position="6"/>
        <end position="117"/>
    </location>
</feature>
<comment type="similarity">
    <text evidence="2 6">Belongs to the acyl-CoA dehydrogenase family.</text>
</comment>
<sequence>MGYAFTEDQEFFRQSVERCLTREMDFSKRQKLLAAGEPHSKAVWAAFAEMGLLGLPFPEARGGMDGSAADLAAVCEVMGRRMAVEPYVSTVILGGLALAGAPSTPARDALLEEVAAGTEHLALAHEEGHGTPEPARVAMTAAKSGAGWVLSGEKRLALGADIAGWLVVSARVSGAPGDESGVALFLVPADAQGLGKRAYRTIEGRTGAHLSFADVTLSADALLADGEAGPALLRHALDRGMLALCAEAVGAMEALLAATADYANGRKQFGVAIGSFQALRHRIADMYMAHQRCRATLLVTAAMLDAGEAQPRHLSILKAQVGRLGRELGASAVQVHGGMGTTDELEVGHHVKRILSAGTLFGTDQQHRRLVGRAMGRARNAVEAL</sequence>
<dbReference type="GO" id="GO:0050660">
    <property type="term" value="F:flavin adenine dinucleotide binding"/>
    <property type="evidence" value="ECO:0007669"/>
    <property type="project" value="InterPro"/>
</dbReference>
<dbReference type="GO" id="GO:0003995">
    <property type="term" value="F:acyl-CoA dehydrogenase activity"/>
    <property type="evidence" value="ECO:0007669"/>
    <property type="project" value="TreeGrafter"/>
</dbReference>
<dbReference type="CDD" id="cd00567">
    <property type="entry name" value="ACAD"/>
    <property type="match status" value="1"/>
</dbReference>
<dbReference type="Pfam" id="PF02770">
    <property type="entry name" value="Acyl-CoA_dh_M"/>
    <property type="match status" value="1"/>
</dbReference>
<dbReference type="Gene3D" id="2.40.110.10">
    <property type="entry name" value="Butyryl-CoA Dehydrogenase, subunit A, domain 2"/>
    <property type="match status" value="1"/>
</dbReference>
<dbReference type="InterPro" id="IPR006091">
    <property type="entry name" value="Acyl-CoA_Oxase/DH_mid-dom"/>
</dbReference>
<evidence type="ECO:0000259" key="8">
    <source>
        <dbReference type="Pfam" id="PF02770"/>
    </source>
</evidence>